<evidence type="ECO:0000313" key="3">
    <source>
        <dbReference type="Proteomes" id="UP000256328"/>
    </source>
</evidence>
<organism evidence="2 3">
    <name type="scientific">Coleophoma crateriformis</name>
    <dbReference type="NCBI Taxonomy" id="565419"/>
    <lineage>
        <taxon>Eukaryota</taxon>
        <taxon>Fungi</taxon>
        <taxon>Dikarya</taxon>
        <taxon>Ascomycota</taxon>
        <taxon>Pezizomycotina</taxon>
        <taxon>Leotiomycetes</taxon>
        <taxon>Helotiales</taxon>
        <taxon>Dermateaceae</taxon>
        <taxon>Coleophoma</taxon>
    </lineage>
</organism>
<dbReference type="Proteomes" id="UP000256328">
    <property type="component" value="Unassembled WGS sequence"/>
</dbReference>
<reference evidence="2 3" key="1">
    <citation type="journal article" date="2018" name="IMA Fungus">
        <title>IMA Genome-F 9: Draft genome sequence of Annulohypoxylon stygium, Aspergillus mulundensis, Berkeleyomyces basicola (syn. Thielaviopsis basicola), Ceratocystis smalleyi, two Cercospora beticola strains, Coleophoma cylindrospora, Fusarium fracticaudum, Phialophora cf. hyalina, and Morchella septimelata.</title>
        <authorList>
            <person name="Wingfield B.D."/>
            <person name="Bills G.F."/>
            <person name="Dong Y."/>
            <person name="Huang W."/>
            <person name="Nel W.J."/>
            <person name="Swalarsk-Parry B.S."/>
            <person name="Vaghefi N."/>
            <person name="Wilken P.M."/>
            <person name="An Z."/>
            <person name="de Beer Z.W."/>
            <person name="De Vos L."/>
            <person name="Chen L."/>
            <person name="Duong T.A."/>
            <person name="Gao Y."/>
            <person name="Hammerbacher A."/>
            <person name="Kikkert J.R."/>
            <person name="Li Y."/>
            <person name="Li H."/>
            <person name="Li K."/>
            <person name="Li Q."/>
            <person name="Liu X."/>
            <person name="Ma X."/>
            <person name="Naidoo K."/>
            <person name="Pethybridge S.J."/>
            <person name="Sun J."/>
            <person name="Steenkamp E.T."/>
            <person name="van der Nest M.A."/>
            <person name="van Wyk S."/>
            <person name="Wingfield M.J."/>
            <person name="Xiong C."/>
            <person name="Yue Q."/>
            <person name="Zhang X."/>
        </authorList>
    </citation>
    <scope>NUCLEOTIDE SEQUENCE [LARGE SCALE GENOMIC DNA]</scope>
    <source>
        <strain evidence="2 3">BP5796</strain>
    </source>
</reference>
<dbReference type="GO" id="GO:0016787">
    <property type="term" value="F:hydrolase activity"/>
    <property type="evidence" value="ECO:0007669"/>
    <property type="project" value="UniProtKB-KW"/>
</dbReference>
<evidence type="ECO:0000313" key="2">
    <source>
        <dbReference type="EMBL" id="RDW62528.1"/>
    </source>
</evidence>
<keyword evidence="1" id="KW-0732">Signal</keyword>
<dbReference type="PANTHER" id="PTHR43301">
    <property type="entry name" value="ARABINAN ENDO-1,5-ALPHA-L-ARABINOSIDASE"/>
    <property type="match status" value="1"/>
</dbReference>
<dbReference type="SUPFAM" id="SSF75005">
    <property type="entry name" value="Arabinanase/levansucrase/invertase"/>
    <property type="match status" value="1"/>
</dbReference>
<keyword evidence="3" id="KW-1185">Reference proteome</keyword>
<gene>
    <name evidence="2" type="ORF">BP5796_10830</name>
</gene>
<dbReference type="InterPro" id="IPR050727">
    <property type="entry name" value="GH43_arabinanases"/>
</dbReference>
<name>A0A3D8QLD7_9HELO</name>
<feature type="chain" id="PRO_5017580915" evidence="1">
    <location>
        <begin position="20"/>
        <end position="338"/>
    </location>
</feature>
<accession>A0A3D8QLD7</accession>
<dbReference type="PANTHER" id="PTHR43301:SF8">
    <property type="entry name" value="ARABINOSIDASE-RELATED"/>
    <property type="match status" value="1"/>
</dbReference>
<dbReference type="InterPro" id="IPR023296">
    <property type="entry name" value="Glyco_hydro_beta-prop_sf"/>
</dbReference>
<sequence length="338" mass="37447">MKPSFFVWLALSILQQALTAPTEDSRLQERAPVFAGYLVTTFTDADPAVQFHLSNGNDPGSYSFSNHGTAVLNSTVGTKGVRDTYLATNTARSEWYIIGTDLDIHASGFSWTYATTFGSRGIVVWKSSNLVDWSSSTLPIVEGSTAGMVWAPSAVWDDASAQYYVFWSSQFFSASDTAHTGTPGNIRIRYATTKDFTTFSTAKDWINLADTSLIDQEIQYLGTSGHYARFLKNTTGQMVYQEVTTGGLFGTWKRIPGYVRKESRREGPASFADNTVVGLYHLFLDDYTEYLPYQTLNIDTSPNWLPSNYSNFPAGLKHGSVTPLLQAEMNRFAAKYPA</sequence>
<dbReference type="AlphaFoldDB" id="A0A3D8QLD7"/>
<comment type="caution">
    <text evidence="2">The sequence shown here is derived from an EMBL/GenBank/DDBJ whole genome shotgun (WGS) entry which is preliminary data.</text>
</comment>
<dbReference type="Gene3D" id="2.115.10.20">
    <property type="entry name" value="Glycosyl hydrolase domain, family 43"/>
    <property type="match status" value="1"/>
</dbReference>
<keyword evidence="2" id="KW-0378">Hydrolase</keyword>
<proteinExistence type="predicted"/>
<evidence type="ECO:0000256" key="1">
    <source>
        <dbReference type="SAM" id="SignalP"/>
    </source>
</evidence>
<dbReference type="OrthoDB" id="19657at2759"/>
<dbReference type="EMBL" id="PDLN01000017">
    <property type="protein sequence ID" value="RDW62528.1"/>
    <property type="molecule type" value="Genomic_DNA"/>
</dbReference>
<protein>
    <submittedName>
        <fullName evidence="2">Glycoside hydrolase family 43 protein</fullName>
    </submittedName>
</protein>
<dbReference type="CDD" id="cd08983">
    <property type="entry name" value="GH43_Bt3655-like"/>
    <property type="match status" value="1"/>
</dbReference>
<feature type="signal peptide" evidence="1">
    <location>
        <begin position="1"/>
        <end position="19"/>
    </location>
</feature>